<evidence type="ECO:0000313" key="2">
    <source>
        <dbReference type="EMBL" id="ORJ22320.1"/>
    </source>
</evidence>
<dbReference type="Proteomes" id="UP000705283">
    <property type="component" value="Unassembled WGS sequence"/>
</dbReference>
<dbReference type="EMBL" id="MRWD01000009">
    <property type="protein sequence ID" value="ORJ22320.1"/>
    <property type="molecule type" value="Genomic_DNA"/>
</dbReference>
<gene>
    <name evidence="2" type="ORF">BS639_05595</name>
    <name evidence="1" type="ORF">ITX54_10050</name>
</gene>
<proteinExistence type="predicted"/>
<dbReference type="InterPro" id="IPR029069">
    <property type="entry name" value="HotDog_dom_sf"/>
</dbReference>
<evidence type="ECO:0000313" key="1">
    <source>
        <dbReference type="EMBL" id="MBF6636994.1"/>
    </source>
</evidence>
<name>A0AA40X2D4_9GAMM</name>
<dbReference type="Gene3D" id="3.10.129.10">
    <property type="entry name" value="Hotdog Thioesterase"/>
    <property type="match status" value="1"/>
</dbReference>
<evidence type="ECO:0000313" key="3">
    <source>
        <dbReference type="Proteomes" id="UP000192722"/>
    </source>
</evidence>
<dbReference type="AlphaFoldDB" id="A0AA40X2D4"/>
<reference evidence="2 3" key="2">
    <citation type="journal article" date="2017" name="Int. J. Syst. Evol. Microbiol.">
        <title>Rouxiella badensis sp. nov. and Rouxiella silvae sp. nov. isolated from peat bog soil in Germany and emendation of the genus description.</title>
        <authorList>
            <person name="Le Fleche-Mateos A."/>
            <person name="Kugler J.H."/>
            <person name="Hansen S.H."/>
            <person name="Syldatk C."/>
            <person name="Hausmann R."/>
            <person name="Lomprez F."/>
            <person name="Vandenbogaert M."/>
            <person name="Manuguerra J.C."/>
            <person name="Grimont P.A."/>
        </authorList>
    </citation>
    <scope>NUCLEOTIDE SEQUENCE [LARGE SCALE GENOMIC DNA]</scope>
    <source>
        <strain evidence="2 3">213</strain>
    </source>
</reference>
<dbReference type="Proteomes" id="UP000192722">
    <property type="component" value="Unassembled WGS sequence"/>
</dbReference>
<reference evidence="2" key="1">
    <citation type="submission" date="2016-12" db="EMBL/GenBank/DDBJ databases">
        <authorList>
            <person name="Le Fleche-Mateos A."/>
        </authorList>
    </citation>
    <scope>NUCLEOTIDE SEQUENCE</scope>
    <source>
        <strain evidence="2">213</strain>
    </source>
</reference>
<keyword evidence="3" id="KW-1185">Reference proteome</keyword>
<comment type="caution">
    <text evidence="1">The sequence shown here is derived from an EMBL/GenBank/DDBJ whole genome shotgun (WGS) entry which is preliminary data.</text>
</comment>
<protein>
    <submittedName>
        <fullName evidence="1">3-hydroxy-fatty acyl-ACP dehydratase</fullName>
    </submittedName>
</protein>
<dbReference type="SUPFAM" id="SSF54637">
    <property type="entry name" value="Thioesterase/thiol ester dehydrase-isomerase"/>
    <property type="match status" value="1"/>
</dbReference>
<dbReference type="Pfam" id="PF22817">
    <property type="entry name" value="ApeP-like"/>
    <property type="match status" value="1"/>
</dbReference>
<organism evidence="1 4">
    <name type="scientific">Rouxiella silvae</name>
    <dbReference type="NCBI Taxonomy" id="1646373"/>
    <lineage>
        <taxon>Bacteria</taxon>
        <taxon>Pseudomonadati</taxon>
        <taxon>Pseudomonadota</taxon>
        <taxon>Gammaproteobacteria</taxon>
        <taxon>Enterobacterales</taxon>
        <taxon>Yersiniaceae</taxon>
        <taxon>Rouxiella</taxon>
    </lineage>
</organism>
<reference evidence="1" key="4">
    <citation type="submission" date="2022-09" db="EMBL/GenBank/DDBJ databases">
        <title>Rouxiella aceris sp. nov., isolated from tree sap and emended description of the genus Rhouxiella.</title>
        <authorList>
            <person name="Kim I.S."/>
        </authorList>
    </citation>
    <scope>NUCLEOTIDE SEQUENCE</scope>
    <source>
        <strain evidence="1">SAP-2</strain>
    </source>
</reference>
<dbReference type="PIRSF" id="PIRSF020565">
    <property type="entry name" value="3Ho_Ac_ACP_DH_prd"/>
    <property type="match status" value="1"/>
</dbReference>
<dbReference type="RefSeq" id="WP_084982455.1">
    <property type="nucleotide sequence ID" value="NZ_CBCSCF010000019.1"/>
</dbReference>
<dbReference type="EMBL" id="JADMKS010000003">
    <property type="protein sequence ID" value="MBF6636994.1"/>
    <property type="molecule type" value="Genomic_DNA"/>
</dbReference>
<dbReference type="InterPro" id="IPR016776">
    <property type="entry name" value="ApeP-like_dehydratase"/>
</dbReference>
<evidence type="ECO:0000313" key="4">
    <source>
        <dbReference type="Proteomes" id="UP000705283"/>
    </source>
</evidence>
<reference evidence="1" key="3">
    <citation type="submission" date="2020-11" db="EMBL/GenBank/DDBJ databases">
        <authorList>
            <person name="Lee S.D."/>
        </authorList>
    </citation>
    <scope>NUCLEOTIDE SEQUENCE</scope>
    <source>
        <strain evidence="1">SAP-2</strain>
    </source>
</reference>
<sequence>MNYLCAEHYLPHAAPMVLIEKVLNVGEQSACCQVTVNSDGVLAPFIDAQGNLPAWYSIELMAQTVGVWSGWHSQQRGSEPRLGMLLGGRGLKCSVPAFPANGILTIDVSMLLQDEKLASFECVITLNTDDGTGGVSVAEARLNTYQPEPEELKKLMQGTAT</sequence>
<accession>A0AA40X2D4</accession>